<reference evidence="1 2" key="1">
    <citation type="journal article" date="2023" name="Int. J. Mol. Sci.">
        <title>De Novo Assembly and Annotation of 11 Diverse Shrub Willow (Salix) Genomes Reveals Novel Gene Organization in Sex-Linked Regions.</title>
        <authorList>
            <person name="Hyden B."/>
            <person name="Feng K."/>
            <person name="Yates T.B."/>
            <person name="Jawdy S."/>
            <person name="Cereghino C."/>
            <person name="Smart L.B."/>
            <person name="Muchero W."/>
        </authorList>
    </citation>
    <scope>NUCLEOTIDE SEQUENCE [LARGE SCALE GENOMIC DNA]</scope>
    <source>
        <tissue evidence="1">Shoot tip</tissue>
    </source>
</reference>
<dbReference type="OrthoDB" id="1932741at2759"/>
<gene>
    <name evidence="1" type="ORF">OIU85_019862</name>
</gene>
<comment type="caution">
    <text evidence="1">The sequence shown here is derived from an EMBL/GenBank/DDBJ whole genome shotgun (WGS) entry which is preliminary data.</text>
</comment>
<organism evidence="1 2">
    <name type="scientific">Salix viminalis</name>
    <name type="common">Common osier</name>
    <name type="synonym">Basket willow</name>
    <dbReference type="NCBI Taxonomy" id="40686"/>
    <lineage>
        <taxon>Eukaryota</taxon>
        <taxon>Viridiplantae</taxon>
        <taxon>Streptophyta</taxon>
        <taxon>Embryophyta</taxon>
        <taxon>Tracheophyta</taxon>
        <taxon>Spermatophyta</taxon>
        <taxon>Magnoliopsida</taxon>
        <taxon>eudicotyledons</taxon>
        <taxon>Gunneridae</taxon>
        <taxon>Pentapetalae</taxon>
        <taxon>rosids</taxon>
        <taxon>fabids</taxon>
        <taxon>Malpighiales</taxon>
        <taxon>Salicaceae</taxon>
        <taxon>Saliceae</taxon>
        <taxon>Salix</taxon>
    </lineage>
</organism>
<keyword evidence="2" id="KW-1185">Reference proteome</keyword>
<sequence length="69" mass="8100">MGNRAAGNIRKKLDWVFGNQQLIQNWPATTVMFINDMIVHIHQANRTMGTPPRFKFINAWDRKSETSWL</sequence>
<dbReference type="AlphaFoldDB" id="A0A9Q0NI47"/>
<name>A0A9Q0NI47_SALVM</name>
<dbReference type="EMBL" id="JAPFFL010000035">
    <property type="protein sequence ID" value="KAJ6670270.1"/>
    <property type="molecule type" value="Genomic_DNA"/>
</dbReference>
<dbReference type="Proteomes" id="UP001151529">
    <property type="component" value="Unassembled WGS sequence"/>
</dbReference>
<protein>
    <submittedName>
        <fullName evidence="1">Uncharacterized protein</fullName>
    </submittedName>
</protein>
<evidence type="ECO:0000313" key="2">
    <source>
        <dbReference type="Proteomes" id="UP001151529"/>
    </source>
</evidence>
<proteinExistence type="predicted"/>
<accession>A0A9Q0NI47</accession>
<evidence type="ECO:0000313" key="1">
    <source>
        <dbReference type="EMBL" id="KAJ6670270.1"/>
    </source>
</evidence>